<protein>
    <recommendedName>
        <fullName evidence="5">Peptidase S74 domain-containing protein</fullName>
    </recommendedName>
</protein>
<dbReference type="EMBL" id="CP025791">
    <property type="protein sequence ID" value="AUP79694.1"/>
    <property type="molecule type" value="Genomic_DNA"/>
</dbReference>
<evidence type="ECO:0000256" key="1">
    <source>
        <dbReference type="SAM" id="Coils"/>
    </source>
</evidence>
<evidence type="ECO:0000256" key="2">
    <source>
        <dbReference type="SAM" id="SignalP"/>
    </source>
</evidence>
<feature type="chain" id="PRO_5014901440" description="Peptidase S74 domain-containing protein" evidence="2">
    <location>
        <begin position="19"/>
        <end position="345"/>
    </location>
</feature>
<sequence>MKKIIFVLSLILTNMGFSQIITDTGTNVGIGTTTPTAKLDVRFLGENSIIAKATSNGTHGASNVITDAALGFPSRFLFREDGNNKGWIDHYNGKISVRNNANKALLTTVISTENVGIGTTSPTEKLQVNGLIRIPSANSQDNNSPGIVLASNDDFLYDNQYLNHYGFGFHGYQDGSSSHTEPKNAYMSGYFGVDFFTSGQNRMRISRGGIVSIGSVERQLGYKLAVNGNIKAKEIRVETGWSDFVFEDSYNLPSLKEVESHIKEKGHLKDIPSAEEVAKHGIFLGEMDSKLLQKIEELTLYTIDQEKRIKSLESKNEKLEIENKELSKLSKRLLEIEKLLKAKKE</sequence>
<name>A0A2K9PRK2_9FLAO</name>
<dbReference type="Proteomes" id="UP000235826">
    <property type="component" value="Chromosome"/>
</dbReference>
<dbReference type="RefSeq" id="WP_102756347.1">
    <property type="nucleotide sequence ID" value="NZ_CP025791.1"/>
</dbReference>
<organism evidence="3 4">
    <name type="scientific">Flavivirga eckloniae</name>
    <dbReference type="NCBI Taxonomy" id="1803846"/>
    <lineage>
        <taxon>Bacteria</taxon>
        <taxon>Pseudomonadati</taxon>
        <taxon>Bacteroidota</taxon>
        <taxon>Flavobacteriia</taxon>
        <taxon>Flavobacteriales</taxon>
        <taxon>Flavobacteriaceae</taxon>
        <taxon>Flavivirga</taxon>
    </lineage>
</organism>
<dbReference type="KEGG" id="fek:C1H87_13645"/>
<evidence type="ECO:0008006" key="5">
    <source>
        <dbReference type="Google" id="ProtNLM"/>
    </source>
</evidence>
<dbReference type="AlphaFoldDB" id="A0A2K9PRK2"/>
<reference evidence="3 4" key="1">
    <citation type="submission" date="2018-01" db="EMBL/GenBank/DDBJ databases">
        <title>Complete genome sequence of Flavivirga eckloniae ECD14 isolated from seaweed Ecklonia cava.</title>
        <authorList>
            <person name="Lee J.H."/>
            <person name="Baik K.S."/>
            <person name="Seong C.N."/>
        </authorList>
    </citation>
    <scope>NUCLEOTIDE SEQUENCE [LARGE SCALE GENOMIC DNA]</scope>
    <source>
        <strain evidence="3 4">ECD14</strain>
    </source>
</reference>
<feature type="coiled-coil region" evidence="1">
    <location>
        <begin position="302"/>
        <end position="339"/>
    </location>
</feature>
<proteinExistence type="predicted"/>
<gene>
    <name evidence="3" type="ORF">C1H87_13645</name>
</gene>
<dbReference type="OrthoDB" id="9808753at2"/>
<keyword evidence="4" id="KW-1185">Reference proteome</keyword>
<keyword evidence="2" id="KW-0732">Signal</keyword>
<evidence type="ECO:0000313" key="3">
    <source>
        <dbReference type="EMBL" id="AUP79694.1"/>
    </source>
</evidence>
<feature type="signal peptide" evidence="2">
    <location>
        <begin position="1"/>
        <end position="18"/>
    </location>
</feature>
<accession>A0A2K9PRK2</accession>
<keyword evidence="1" id="KW-0175">Coiled coil</keyword>
<evidence type="ECO:0000313" key="4">
    <source>
        <dbReference type="Proteomes" id="UP000235826"/>
    </source>
</evidence>